<sequence length="119" mass="13640">MDGKAVEMFFAIYCRSDGKSRAPNTVGMEGCEQTWNALVRANGTQIDDETLAEAKATRPSRRFAAWCLHCCNGLMSNGRRSYDFESQSFRCHYMYHTPSWWRPTWGAEDKDCKAHCQAQ</sequence>
<comment type="caution">
    <text evidence="1">The sequence shown here is derived from an EMBL/GenBank/DDBJ whole genome shotgun (WGS) entry which is preliminary data.</text>
</comment>
<gene>
    <name evidence="1" type="ORF">EVOR1521_LOCUS12299</name>
</gene>
<dbReference type="Proteomes" id="UP001178507">
    <property type="component" value="Unassembled WGS sequence"/>
</dbReference>
<reference evidence="1" key="1">
    <citation type="submission" date="2023-08" db="EMBL/GenBank/DDBJ databases">
        <authorList>
            <person name="Chen Y."/>
            <person name="Shah S."/>
            <person name="Dougan E. K."/>
            <person name="Thang M."/>
            <person name="Chan C."/>
        </authorList>
    </citation>
    <scope>NUCLEOTIDE SEQUENCE</scope>
</reference>
<evidence type="ECO:0000313" key="2">
    <source>
        <dbReference type="Proteomes" id="UP001178507"/>
    </source>
</evidence>
<protein>
    <submittedName>
        <fullName evidence="1">Uncharacterized protein</fullName>
    </submittedName>
</protein>
<organism evidence="1 2">
    <name type="scientific">Effrenium voratum</name>
    <dbReference type="NCBI Taxonomy" id="2562239"/>
    <lineage>
        <taxon>Eukaryota</taxon>
        <taxon>Sar</taxon>
        <taxon>Alveolata</taxon>
        <taxon>Dinophyceae</taxon>
        <taxon>Suessiales</taxon>
        <taxon>Symbiodiniaceae</taxon>
        <taxon>Effrenium</taxon>
    </lineage>
</organism>
<dbReference type="AlphaFoldDB" id="A0AA36IDQ2"/>
<proteinExistence type="predicted"/>
<keyword evidence="2" id="KW-1185">Reference proteome</keyword>
<accession>A0AA36IDQ2</accession>
<dbReference type="EMBL" id="CAUJNA010001280">
    <property type="protein sequence ID" value="CAJ1385760.1"/>
    <property type="molecule type" value="Genomic_DNA"/>
</dbReference>
<evidence type="ECO:0000313" key="1">
    <source>
        <dbReference type="EMBL" id="CAJ1385760.1"/>
    </source>
</evidence>
<name>A0AA36IDQ2_9DINO</name>